<dbReference type="PANTHER" id="PTHR43658">
    <property type="entry name" value="SHORT-CHAIN DEHYDROGENASE/REDUCTASE"/>
    <property type="match status" value="1"/>
</dbReference>
<reference evidence="4" key="1">
    <citation type="journal article" date="2019" name="Int. J. Syst. Evol. Microbiol.">
        <title>The Global Catalogue of Microorganisms (GCM) 10K type strain sequencing project: providing services to taxonomists for standard genome sequencing and annotation.</title>
        <authorList>
            <consortium name="The Broad Institute Genomics Platform"/>
            <consortium name="The Broad Institute Genome Sequencing Center for Infectious Disease"/>
            <person name="Wu L."/>
            <person name="Ma J."/>
        </authorList>
    </citation>
    <scope>NUCLEOTIDE SEQUENCE [LARGE SCALE GENOMIC DNA]</scope>
    <source>
        <strain evidence="4">KCTC 42984</strain>
    </source>
</reference>
<evidence type="ECO:0000313" key="4">
    <source>
        <dbReference type="Proteomes" id="UP001595604"/>
    </source>
</evidence>
<comment type="caution">
    <text evidence="3">The sequence shown here is derived from an EMBL/GenBank/DDBJ whole genome shotgun (WGS) entry which is preliminary data.</text>
</comment>
<proteinExistence type="inferred from homology"/>
<dbReference type="Gene3D" id="3.40.50.720">
    <property type="entry name" value="NAD(P)-binding Rossmann-like Domain"/>
    <property type="match status" value="1"/>
</dbReference>
<organism evidence="3 4">
    <name type="scientific">Novosphingobium bradum</name>
    <dbReference type="NCBI Taxonomy" id="1737444"/>
    <lineage>
        <taxon>Bacteria</taxon>
        <taxon>Pseudomonadati</taxon>
        <taxon>Pseudomonadota</taxon>
        <taxon>Alphaproteobacteria</taxon>
        <taxon>Sphingomonadales</taxon>
        <taxon>Sphingomonadaceae</taxon>
        <taxon>Novosphingobium</taxon>
    </lineage>
</organism>
<evidence type="ECO:0000256" key="1">
    <source>
        <dbReference type="ARBA" id="ARBA00023002"/>
    </source>
</evidence>
<dbReference type="InterPro" id="IPR002347">
    <property type="entry name" value="SDR_fam"/>
</dbReference>
<dbReference type="EMBL" id="JBHRTQ010000001">
    <property type="protein sequence ID" value="MFC3172759.1"/>
    <property type="molecule type" value="Genomic_DNA"/>
</dbReference>
<dbReference type="SUPFAM" id="SSF51735">
    <property type="entry name" value="NAD(P)-binding Rossmann-fold domains"/>
    <property type="match status" value="1"/>
</dbReference>
<evidence type="ECO:0000313" key="3">
    <source>
        <dbReference type="EMBL" id="MFC3172759.1"/>
    </source>
</evidence>
<accession>A0ABV7IJ95</accession>
<dbReference type="Proteomes" id="UP001595604">
    <property type="component" value="Unassembled WGS sequence"/>
</dbReference>
<dbReference type="PROSITE" id="PS00061">
    <property type="entry name" value="ADH_SHORT"/>
    <property type="match status" value="1"/>
</dbReference>
<dbReference type="PRINTS" id="PR00081">
    <property type="entry name" value="GDHRDH"/>
</dbReference>
<name>A0ABV7IJ95_9SPHN</name>
<keyword evidence="1" id="KW-0560">Oxidoreductase</keyword>
<evidence type="ECO:0000256" key="2">
    <source>
        <dbReference type="RuleBase" id="RU000363"/>
    </source>
</evidence>
<keyword evidence="4" id="KW-1185">Reference proteome</keyword>
<dbReference type="InterPro" id="IPR036291">
    <property type="entry name" value="NAD(P)-bd_dom_sf"/>
</dbReference>
<sequence>MEMHGASAVITGGAGGFGGATARRLARLGAKVVIADVMEERGRALVEELGNGSVFVRCDIFDEATIAEAVAAAQGLGPLRAAVVVHGSPPSPVPGGRLIGRDGRRLPVANFEHMIRAYLTGAFAVTSHAAEAMARTEPVKDGQRGVIINTASIAGFEGAPGLVPYSAAKGGVIAMTLTLARDLAPLGIRAMAIAPGTFLTHGYAHMTAEEAQAKYGPTIPNPQRMGDPEEYAMLAQQIVENDFLNGTVIRLDGAQRFGAKPF</sequence>
<comment type="similarity">
    <text evidence="2">Belongs to the short-chain dehydrogenases/reductases (SDR) family.</text>
</comment>
<dbReference type="PRINTS" id="PR00080">
    <property type="entry name" value="SDRFAMILY"/>
</dbReference>
<protein>
    <submittedName>
        <fullName evidence="3">SDR family NAD(P)-dependent oxidoreductase</fullName>
    </submittedName>
</protein>
<dbReference type="InterPro" id="IPR020904">
    <property type="entry name" value="Sc_DH/Rdtase_CS"/>
</dbReference>
<dbReference type="Pfam" id="PF00106">
    <property type="entry name" value="adh_short"/>
    <property type="match status" value="1"/>
</dbReference>
<dbReference type="RefSeq" id="WP_379508156.1">
    <property type="nucleotide sequence ID" value="NZ_JBHRTQ010000001.1"/>
</dbReference>
<gene>
    <name evidence="3" type="ORF">ACFOD9_00690</name>
</gene>
<dbReference type="PANTHER" id="PTHR43658:SF8">
    <property type="entry name" value="17-BETA-HYDROXYSTEROID DEHYDROGENASE 14-RELATED"/>
    <property type="match status" value="1"/>
</dbReference>